<evidence type="ECO:0000256" key="15">
    <source>
        <dbReference type="PROSITE-ProRule" id="PRU01032"/>
    </source>
</evidence>
<evidence type="ECO:0000256" key="12">
    <source>
        <dbReference type="ARBA" id="ARBA00023026"/>
    </source>
</evidence>
<dbReference type="InterPro" id="IPR023828">
    <property type="entry name" value="Peptidase_S8_Ser-AS"/>
</dbReference>
<feature type="active site" description="Charge relay system" evidence="15">
    <location>
        <position position="284"/>
    </location>
</feature>
<reference evidence="18 19" key="1">
    <citation type="journal article" date="2016" name="Mol. Biol. Evol.">
        <title>Comparative Genomics of Early-Diverging Mushroom-Forming Fungi Provides Insights into the Origins of Lignocellulose Decay Capabilities.</title>
        <authorList>
            <person name="Nagy L.G."/>
            <person name="Riley R."/>
            <person name="Tritt A."/>
            <person name="Adam C."/>
            <person name="Daum C."/>
            <person name="Floudas D."/>
            <person name="Sun H."/>
            <person name="Yadav J.S."/>
            <person name="Pangilinan J."/>
            <person name="Larsson K.H."/>
            <person name="Matsuura K."/>
            <person name="Barry K."/>
            <person name="Labutti K."/>
            <person name="Kuo R."/>
            <person name="Ohm R.A."/>
            <person name="Bhattacharya S.S."/>
            <person name="Shirouzu T."/>
            <person name="Yoshinaga Y."/>
            <person name="Martin F.M."/>
            <person name="Grigoriev I.V."/>
            <person name="Hibbett D.S."/>
        </authorList>
    </citation>
    <scope>NUCLEOTIDE SEQUENCE [LARGE SCALE GENOMIC DNA]</scope>
    <source>
        <strain evidence="18 19">TUFC12733</strain>
    </source>
</reference>
<dbReference type="InterPro" id="IPR050819">
    <property type="entry name" value="Tripeptidyl-peptidase_I"/>
</dbReference>
<dbReference type="PANTHER" id="PTHR14218">
    <property type="entry name" value="PROTEASE S8 TRIPEPTIDYL PEPTIDASE I CLN2"/>
    <property type="match status" value="1"/>
</dbReference>
<comment type="function">
    <text evidence="2">Secreted tripeptidyl-peptidase which degrades proteins at acidic pHs and is involved in virulence.</text>
</comment>
<evidence type="ECO:0000256" key="4">
    <source>
        <dbReference type="ARBA" id="ARBA00012462"/>
    </source>
</evidence>
<dbReference type="STRING" id="1330018.A0A167GPI1"/>
<feature type="binding site" evidence="15">
    <location>
        <position position="567"/>
    </location>
    <ligand>
        <name>Ca(2+)</name>
        <dbReference type="ChEBI" id="CHEBI:29108"/>
    </ligand>
</feature>
<dbReference type="CDD" id="cd11377">
    <property type="entry name" value="Pro-peptidase_S53"/>
    <property type="match status" value="1"/>
</dbReference>
<evidence type="ECO:0000256" key="6">
    <source>
        <dbReference type="ARBA" id="ARBA00022670"/>
    </source>
</evidence>
<feature type="active site" description="Charge relay system" evidence="15">
    <location>
        <position position="504"/>
    </location>
</feature>
<keyword evidence="5" id="KW-0964">Secreted</keyword>
<feature type="binding site" evidence="15">
    <location>
        <position position="546"/>
    </location>
    <ligand>
        <name>Ca(2+)</name>
        <dbReference type="ChEBI" id="CHEBI:29108"/>
    </ligand>
</feature>
<evidence type="ECO:0000256" key="7">
    <source>
        <dbReference type="ARBA" id="ARBA00022723"/>
    </source>
</evidence>
<evidence type="ECO:0000256" key="11">
    <source>
        <dbReference type="ARBA" id="ARBA00022837"/>
    </source>
</evidence>
<dbReference type="CDD" id="cd04056">
    <property type="entry name" value="Peptidases_S53"/>
    <property type="match status" value="1"/>
</dbReference>
<dbReference type="Proteomes" id="UP000076738">
    <property type="component" value="Unassembled WGS sequence"/>
</dbReference>
<keyword evidence="7 15" id="KW-0479">Metal-binding</keyword>
<dbReference type="PROSITE" id="PS00138">
    <property type="entry name" value="SUBTILASE_SER"/>
    <property type="match status" value="1"/>
</dbReference>
<dbReference type="EMBL" id="KV417334">
    <property type="protein sequence ID" value="KZO90771.1"/>
    <property type="molecule type" value="Genomic_DNA"/>
</dbReference>
<keyword evidence="6 15" id="KW-0645">Protease</keyword>
<dbReference type="Pfam" id="PF00082">
    <property type="entry name" value="Peptidase_S8"/>
    <property type="match status" value="1"/>
</dbReference>
<protein>
    <recommendedName>
        <fullName evidence="4">tripeptidyl-peptidase II</fullName>
        <ecNumber evidence="4">3.4.14.10</ecNumber>
    </recommendedName>
</protein>
<accession>A0A167GPI1</accession>
<dbReference type="PROSITE" id="PS51695">
    <property type="entry name" value="SEDOLISIN"/>
    <property type="match status" value="1"/>
</dbReference>
<evidence type="ECO:0000313" key="19">
    <source>
        <dbReference type="Proteomes" id="UP000076738"/>
    </source>
</evidence>
<dbReference type="SUPFAM" id="SSF52743">
    <property type="entry name" value="Subtilisin-like"/>
    <property type="match status" value="1"/>
</dbReference>
<evidence type="ECO:0000259" key="17">
    <source>
        <dbReference type="PROSITE" id="PS51695"/>
    </source>
</evidence>
<keyword evidence="8 16" id="KW-0732">Signal</keyword>
<dbReference type="InterPro" id="IPR030400">
    <property type="entry name" value="Sedolisin_dom"/>
</dbReference>
<dbReference type="InterPro" id="IPR000209">
    <property type="entry name" value="Peptidase_S8/S53_dom"/>
</dbReference>
<keyword evidence="13" id="KW-0865">Zymogen</keyword>
<evidence type="ECO:0000313" key="18">
    <source>
        <dbReference type="EMBL" id="KZO90771.1"/>
    </source>
</evidence>
<comment type="cofactor">
    <cofactor evidence="15">
        <name>Ca(2+)</name>
        <dbReference type="ChEBI" id="CHEBI:29108"/>
    </cofactor>
    <text evidence="15">Binds 1 Ca(2+) ion per subunit.</text>
</comment>
<comment type="subcellular location">
    <subcellularLocation>
        <location evidence="3">Secreted</location>
        <location evidence="3">Extracellular space</location>
    </subcellularLocation>
</comment>
<keyword evidence="12" id="KW-0843">Virulence</keyword>
<keyword evidence="9 15" id="KW-0378">Hydrolase</keyword>
<evidence type="ECO:0000256" key="8">
    <source>
        <dbReference type="ARBA" id="ARBA00022729"/>
    </source>
</evidence>
<dbReference type="AlphaFoldDB" id="A0A167GPI1"/>
<evidence type="ECO:0000256" key="13">
    <source>
        <dbReference type="ARBA" id="ARBA00023145"/>
    </source>
</evidence>
<feature type="binding site" evidence="15">
    <location>
        <position position="547"/>
    </location>
    <ligand>
        <name>Ca(2+)</name>
        <dbReference type="ChEBI" id="CHEBI:29108"/>
    </ligand>
</feature>
<feature type="active site" description="Charge relay system" evidence="15">
    <location>
        <position position="288"/>
    </location>
</feature>
<dbReference type="InterPro" id="IPR015366">
    <property type="entry name" value="S53_propep"/>
</dbReference>
<evidence type="ECO:0000256" key="14">
    <source>
        <dbReference type="ARBA" id="ARBA00023180"/>
    </source>
</evidence>
<dbReference type="FunFam" id="3.40.50.200:FF:000015">
    <property type="entry name" value="Tripeptidyl peptidase A"/>
    <property type="match status" value="1"/>
</dbReference>
<dbReference type="GO" id="GO:0004252">
    <property type="term" value="F:serine-type endopeptidase activity"/>
    <property type="evidence" value="ECO:0007669"/>
    <property type="project" value="UniProtKB-UniRule"/>
</dbReference>
<comment type="catalytic activity">
    <reaction evidence="1">
        <text>Release of an N-terminal tripeptide from a polypeptide.</text>
        <dbReference type="EC" id="3.4.14.10"/>
    </reaction>
</comment>
<dbReference type="OrthoDB" id="409122at2759"/>
<dbReference type="SMART" id="SM00944">
    <property type="entry name" value="Pro-kuma_activ"/>
    <property type="match status" value="1"/>
</dbReference>
<dbReference type="GO" id="GO:0046872">
    <property type="term" value="F:metal ion binding"/>
    <property type="evidence" value="ECO:0007669"/>
    <property type="project" value="UniProtKB-UniRule"/>
</dbReference>
<dbReference type="GO" id="GO:0005576">
    <property type="term" value="C:extracellular region"/>
    <property type="evidence" value="ECO:0007669"/>
    <property type="project" value="UniProtKB-SubCell"/>
</dbReference>
<dbReference type="InterPro" id="IPR036852">
    <property type="entry name" value="Peptidase_S8/S53_dom_sf"/>
</dbReference>
<gene>
    <name evidence="18" type="ORF">CALVIDRAFT_506303</name>
</gene>
<evidence type="ECO:0000256" key="10">
    <source>
        <dbReference type="ARBA" id="ARBA00022825"/>
    </source>
</evidence>
<keyword evidence="14" id="KW-0325">Glycoprotein</keyword>
<evidence type="ECO:0000256" key="16">
    <source>
        <dbReference type="SAM" id="SignalP"/>
    </source>
</evidence>
<name>A0A167GPI1_CALVF</name>
<feature type="chain" id="PRO_5007886986" description="tripeptidyl-peptidase II" evidence="16">
    <location>
        <begin position="22"/>
        <end position="588"/>
    </location>
</feature>
<feature type="binding site" evidence="15">
    <location>
        <position position="565"/>
    </location>
    <ligand>
        <name>Ca(2+)</name>
        <dbReference type="ChEBI" id="CHEBI:29108"/>
    </ligand>
</feature>
<dbReference type="Gene3D" id="3.40.50.200">
    <property type="entry name" value="Peptidase S8/S53 domain"/>
    <property type="match status" value="1"/>
</dbReference>
<dbReference type="GO" id="GO:0006508">
    <property type="term" value="P:proteolysis"/>
    <property type="evidence" value="ECO:0007669"/>
    <property type="project" value="UniProtKB-KW"/>
</dbReference>
<evidence type="ECO:0000256" key="9">
    <source>
        <dbReference type="ARBA" id="ARBA00022801"/>
    </source>
</evidence>
<feature type="domain" description="Peptidase S53" evidence="17">
    <location>
        <begin position="206"/>
        <end position="587"/>
    </location>
</feature>
<dbReference type="Pfam" id="PF09286">
    <property type="entry name" value="Pro-kuma_activ"/>
    <property type="match status" value="1"/>
</dbReference>
<evidence type="ECO:0000256" key="1">
    <source>
        <dbReference type="ARBA" id="ARBA00001910"/>
    </source>
</evidence>
<feature type="signal peptide" evidence="16">
    <location>
        <begin position="1"/>
        <end position="21"/>
    </location>
</feature>
<dbReference type="PANTHER" id="PTHR14218:SF15">
    <property type="entry name" value="TRIPEPTIDYL-PEPTIDASE 1"/>
    <property type="match status" value="1"/>
</dbReference>
<keyword evidence="10 15" id="KW-0720">Serine protease</keyword>
<keyword evidence="19" id="KW-1185">Reference proteome</keyword>
<sequence length="588" mass="63381">MTCTCRSLLFLLLVFAGWASALQPFRVKESLPALPRGWTAKARARQDHILQLQIGLRQADPDLLYDILANVSDPRHTQYGQHLSKHEVDELVRPHQMTAEAAAAWLAHHGIPEATISRNSAGDWISIQVPVRLAEAMLDTQYQEFTHDDGSSVIRCTSWSLPADLHEHVEFIQPTTIFGRPKPHRSFIHYVPPGITLSNPTNCSEAVTPDCIKQLYGIGSYRANASAPNRLGISGYLDSYANMNDTTYFYKQFVPKAYEADFSFGVEFINGGLNSQSGAESSLEGNLDVEYGGSMSFPIPNTYYSTGGSPPFDPSEGTPQNTNEPYAEFLSYILNKTNDELPTVLSTSYGDEEQTVPYSYAQGVCNLFAQLGARGVSVLFSSGDGGVGDGQGPNQPSSSCISNDGTKTAMFLPFFPATCPFVTAVGATMGVPEVAATFSGGGYSNYFSRPYWQEGAVQAYAPHIPSSYGALYNSSGRAYPDVSAQGNNFIIQQDGNLTTGYGTSCAAPTFSGIVALLNDFLISRGKAPLGFLNPWLYIVGSVGFNDITVGNNPGCGTDGFSAIDGWDPVTGVGTPNFPMLMNLLSLSL</sequence>
<proteinExistence type="predicted"/>
<dbReference type="SUPFAM" id="SSF54897">
    <property type="entry name" value="Protease propeptides/inhibitors"/>
    <property type="match status" value="1"/>
</dbReference>
<evidence type="ECO:0000256" key="3">
    <source>
        <dbReference type="ARBA" id="ARBA00004239"/>
    </source>
</evidence>
<keyword evidence="11 15" id="KW-0106">Calcium</keyword>
<organism evidence="18 19">
    <name type="scientific">Calocera viscosa (strain TUFC12733)</name>
    <dbReference type="NCBI Taxonomy" id="1330018"/>
    <lineage>
        <taxon>Eukaryota</taxon>
        <taxon>Fungi</taxon>
        <taxon>Dikarya</taxon>
        <taxon>Basidiomycota</taxon>
        <taxon>Agaricomycotina</taxon>
        <taxon>Dacrymycetes</taxon>
        <taxon>Dacrymycetales</taxon>
        <taxon>Dacrymycetaceae</taxon>
        <taxon>Calocera</taxon>
    </lineage>
</organism>
<dbReference type="EC" id="3.4.14.10" evidence="4"/>
<dbReference type="GO" id="GO:0008240">
    <property type="term" value="F:tripeptidyl-peptidase activity"/>
    <property type="evidence" value="ECO:0007669"/>
    <property type="project" value="UniProtKB-EC"/>
</dbReference>
<evidence type="ECO:0000256" key="5">
    <source>
        <dbReference type="ARBA" id="ARBA00022525"/>
    </source>
</evidence>
<evidence type="ECO:0000256" key="2">
    <source>
        <dbReference type="ARBA" id="ARBA00002451"/>
    </source>
</evidence>